<sequence>MDFGSSELRYRDGERVVVVSLRTFDGSGSARVVAVRIARKTQIESSALMPIEVAVNAVDGERGIFVPTRHVGAIMIAATVTTVRNGKALVPAINSNSSSAKLPSKKQLGTWIPLDDDVQILQMNGELSRSRVNKWISELGHTSTPLKDENEVKVGIKNKGARELVVKLLRAYRNLTANEGDCPPTTVLDVQHHIDTGDTAPIQ</sequence>
<proteinExistence type="predicted"/>
<evidence type="ECO:0000313" key="2">
    <source>
        <dbReference type="Proteomes" id="UP000028582"/>
    </source>
</evidence>
<dbReference type="EMBL" id="ANJA01001878">
    <property type="protein sequence ID" value="ETO73504.1"/>
    <property type="molecule type" value="Genomic_DNA"/>
</dbReference>
<evidence type="ECO:0000313" key="1">
    <source>
        <dbReference type="EMBL" id="ETO73504.1"/>
    </source>
</evidence>
<organism evidence="1 2">
    <name type="scientific">Phytophthora nicotianae P1976</name>
    <dbReference type="NCBI Taxonomy" id="1317066"/>
    <lineage>
        <taxon>Eukaryota</taxon>
        <taxon>Sar</taxon>
        <taxon>Stramenopiles</taxon>
        <taxon>Oomycota</taxon>
        <taxon>Peronosporomycetes</taxon>
        <taxon>Peronosporales</taxon>
        <taxon>Peronosporaceae</taxon>
        <taxon>Phytophthora</taxon>
    </lineage>
</organism>
<reference evidence="1 2" key="1">
    <citation type="submission" date="2013-11" db="EMBL/GenBank/DDBJ databases">
        <title>The Genome Sequence of Phytophthora parasitica P1976.</title>
        <authorList>
            <consortium name="The Broad Institute Genomics Platform"/>
            <person name="Russ C."/>
            <person name="Tyler B."/>
            <person name="Panabieres F."/>
            <person name="Shan W."/>
            <person name="Tripathy S."/>
            <person name="Grunwald N."/>
            <person name="Machado M."/>
            <person name="Johnson C.S."/>
            <person name="Walker B."/>
            <person name="Young S."/>
            <person name="Zeng Q."/>
            <person name="Gargeya S."/>
            <person name="Fitzgerald M."/>
            <person name="Haas B."/>
            <person name="Abouelleil A."/>
            <person name="Allen A.W."/>
            <person name="Alvarado L."/>
            <person name="Arachchi H.M."/>
            <person name="Berlin A.M."/>
            <person name="Chapman S.B."/>
            <person name="Gainer-Dewar J."/>
            <person name="Goldberg J."/>
            <person name="Griggs A."/>
            <person name="Gujja S."/>
            <person name="Hansen M."/>
            <person name="Howarth C."/>
            <person name="Imamovic A."/>
            <person name="Ireland A."/>
            <person name="Larimer J."/>
            <person name="McCowan C."/>
            <person name="Murphy C."/>
            <person name="Pearson M."/>
            <person name="Poon T.W."/>
            <person name="Priest M."/>
            <person name="Roberts A."/>
            <person name="Saif S."/>
            <person name="Shea T."/>
            <person name="Sisk P."/>
            <person name="Sykes S."/>
            <person name="Wortman J."/>
            <person name="Nusbaum C."/>
            <person name="Birren B."/>
        </authorList>
    </citation>
    <scope>NUCLEOTIDE SEQUENCE [LARGE SCALE GENOMIC DNA]</scope>
    <source>
        <strain evidence="1 2">P1976</strain>
    </source>
</reference>
<gene>
    <name evidence="1" type="ORF">F444_10554</name>
</gene>
<comment type="caution">
    <text evidence="1">The sequence shown here is derived from an EMBL/GenBank/DDBJ whole genome shotgun (WGS) entry which is preliminary data.</text>
</comment>
<name>A0A081A3P3_PHYNI</name>
<dbReference type="AlphaFoldDB" id="A0A081A3P3"/>
<accession>A0A081A3P3</accession>
<dbReference type="Proteomes" id="UP000028582">
    <property type="component" value="Unassembled WGS sequence"/>
</dbReference>
<protein>
    <submittedName>
        <fullName evidence="1">Uncharacterized protein</fullName>
    </submittedName>
</protein>
<dbReference type="OrthoDB" id="122579at2759"/>